<dbReference type="PROSITE" id="PS50970">
    <property type="entry name" value="HCY"/>
    <property type="match status" value="1"/>
</dbReference>
<gene>
    <name evidence="5" type="ORF">KZJ38_12120</name>
</gene>
<dbReference type="PANTHER" id="PTHR11103">
    <property type="entry name" value="SLR1189 PROTEIN"/>
    <property type="match status" value="1"/>
</dbReference>
<feature type="binding site" evidence="3">
    <location>
        <position position="298"/>
    </location>
    <ligand>
        <name>Zn(2+)</name>
        <dbReference type="ChEBI" id="CHEBI:29105"/>
    </ligand>
</feature>
<feature type="binding site" evidence="3">
    <location>
        <position position="228"/>
    </location>
    <ligand>
        <name>Zn(2+)</name>
        <dbReference type="ChEBI" id="CHEBI:29105"/>
    </ligand>
</feature>
<feature type="binding site" evidence="3">
    <location>
        <position position="299"/>
    </location>
    <ligand>
        <name>Zn(2+)</name>
        <dbReference type="ChEBI" id="CHEBI:29105"/>
    </ligand>
</feature>
<evidence type="ECO:0000256" key="3">
    <source>
        <dbReference type="PROSITE-ProRule" id="PRU00333"/>
    </source>
</evidence>
<dbReference type="InterPro" id="IPR036589">
    <property type="entry name" value="HCY_dom_sf"/>
</dbReference>
<sequence>MSQYRSCLPLLDSDRLFLASGGLETSLVFHEGIDLPHFASFTLLKDDAGVALLEQHFDRFCSLARYRETGAMLDTPTWRANRDWGQKLGYSESALEDVNRRAVDLLVRQRAKWQTPQTPVVIFGSLGPRGDGYQADTHMSVDEARDYHRTQIETFAATEADLVGGNTLTYIDEAIGMALAARACAMPIFLSFTVETDGRLPSGETLREAIERADAETDSYASFFMINCAHPTHFKSTLQSGGDWVQRIRGVRANASRRSHAELDQALKLDDGDPVELGEQYKELKGLFLRRMSIVGGCCGTDVRHAEQMCRAIQRMEGA</sequence>
<dbReference type="Gene3D" id="3.20.20.330">
    <property type="entry name" value="Homocysteine-binding-like domain"/>
    <property type="match status" value="1"/>
</dbReference>
<organism evidence="5 6">
    <name type="scientific">Paraburkholderia edwinii</name>
    <dbReference type="NCBI Taxonomy" id="2861782"/>
    <lineage>
        <taxon>Bacteria</taxon>
        <taxon>Pseudomonadati</taxon>
        <taxon>Pseudomonadota</taxon>
        <taxon>Betaproteobacteria</taxon>
        <taxon>Burkholderiales</taxon>
        <taxon>Burkholderiaceae</taxon>
        <taxon>Paraburkholderia</taxon>
    </lineage>
</organism>
<protein>
    <submittedName>
        <fullName evidence="5">Homocysteine S-methyltransferase family protein</fullName>
    </submittedName>
</protein>
<dbReference type="PANTHER" id="PTHR11103:SF18">
    <property type="entry name" value="SLR1189 PROTEIN"/>
    <property type="match status" value="1"/>
</dbReference>
<evidence type="ECO:0000313" key="6">
    <source>
        <dbReference type="Proteomes" id="UP000826462"/>
    </source>
</evidence>
<keyword evidence="1 3" id="KW-0489">Methyltransferase</keyword>
<reference evidence="5 6" key="1">
    <citation type="submission" date="2021-07" db="EMBL/GenBank/DDBJ databases">
        <title>Paraburkholderia edwinii protects Aspergillus sp. from phenazines by acting as a toxin sponge.</title>
        <authorList>
            <person name="Dahlstrom K.M."/>
            <person name="Newman D.K."/>
        </authorList>
    </citation>
    <scope>NUCLEOTIDE SEQUENCE [LARGE SCALE GENOMIC DNA]</scope>
    <source>
        <strain evidence="5 6">Pe01</strain>
    </source>
</reference>
<evidence type="ECO:0000256" key="2">
    <source>
        <dbReference type="ARBA" id="ARBA00022679"/>
    </source>
</evidence>
<dbReference type="EMBL" id="CP080095">
    <property type="protein sequence ID" value="QYD67145.1"/>
    <property type="molecule type" value="Genomic_DNA"/>
</dbReference>
<evidence type="ECO:0000256" key="1">
    <source>
        <dbReference type="ARBA" id="ARBA00022603"/>
    </source>
</evidence>
<dbReference type="Pfam" id="PF02574">
    <property type="entry name" value="S-methyl_trans"/>
    <property type="match status" value="1"/>
</dbReference>
<keyword evidence="3" id="KW-0862">Zinc</keyword>
<keyword evidence="6" id="KW-1185">Reference proteome</keyword>
<comment type="cofactor">
    <cofactor evidence="3">
        <name>Zn(2+)</name>
        <dbReference type="ChEBI" id="CHEBI:29105"/>
    </cofactor>
</comment>
<evidence type="ECO:0000313" key="5">
    <source>
        <dbReference type="EMBL" id="QYD67145.1"/>
    </source>
</evidence>
<dbReference type="InterPro" id="IPR003726">
    <property type="entry name" value="HCY_dom"/>
</dbReference>
<name>A0ABX8UIQ6_9BURK</name>
<keyword evidence="2 3" id="KW-0808">Transferase</keyword>
<proteinExistence type="predicted"/>
<dbReference type="SUPFAM" id="SSF82282">
    <property type="entry name" value="Homocysteine S-methyltransferase"/>
    <property type="match status" value="1"/>
</dbReference>
<feature type="domain" description="Hcy-binding" evidence="4">
    <location>
        <begin position="5"/>
        <end position="313"/>
    </location>
</feature>
<dbReference type="Proteomes" id="UP000826462">
    <property type="component" value="Chromosome 1"/>
</dbReference>
<evidence type="ECO:0000259" key="4">
    <source>
        <dbReference type="PROSITE" id="PS50970"/>
    </source>
</evidence>
<keyword evidence="3" id="KW-0479">Metal-binding</keyword>
<accession>A0ABX8UIQ6</accession>
<dbReference type="RefSeq" id="WP_219796139.1">
    <property type="nucleotide sequence ID" value="NZ_CP080095.1"/>
</dbReference>